<dbReference type="AlphaFoldDB" id="A0A1I7F3T0"/>
<name>A0A1I7F3T0_9BURK</name>
<evidence type="ECO:0000313" key="2">
    <source>
        <dbReference type="EMBL" id="SFU30775.1"/>
    </source>
</evidence>
<dbReference type="STRING" id="1035707.SAMN05216552_1001355"/>
<proteinExistence type="predicted"/>
<keyword evidence="3" id="KW-1185">Reference proteome</keyword>
<keyword evidence="1" id="KW-1133">Transmembrane helix</keyword>
<sequence>MKTINRSFTDVLREVGKAATHIGHFFMRTLSRMSWPALLASCVMLALLLTILPLALTLFAVFLLLKIAVSMIAAYHDKKRNGRYTPHKEH</sequence>
<keyword evidence="1" id="KW-0812">Transmembrane</keyword>
<dbReference type="RefSeq" id="WP_093552832.1">
    <property type="nucleotide sequence ID" value="NZ_FPBO01000001.1"/>
</dbReference>
<organism evidence="2 3">
    <name type="scientific">Pseudoduganella namucuonensis</name>
    <dbReference type="NCBI Taxonomy" id="1035707"/>
    <lineage>
        <taxon>Bacteria</taxon>
        <taxon>Pseudomonadati</taxon>
        <taxon>Pseudomonadota</taxon>
        <taxon>Betaproteobacteria</taxon>
        <taxon>Burkholderiales</taxon>
        <taxon>Oxalobacteraceae</taxon>
        <taxon>Telluria group</taxon>
        <taxon>Pseudoduganella</taxon>
    </lineage>
</organism>
<evidence type="ECO:0000313" key="3">
    <source>
        <dbReference type="Proteomes" id="UP000199391"/>
    </source>
</evidence>
<dbReference type="EMBL" id="FPBO01000001">
    <property type="protein sequence ID" value="SFU30775.1"/>
    <property type="molecule type" value="Genomic_DNA"/>
</dbReference>
<reference evidence="3" key="1">
    <citation type="submission" date="2016-10" db="EMBL/GenBank/DDBJ databases">
        <authorList>
            <person name="Varghese N."/>
            <person name="Submissions S."/>
        </authorList>
    </citation>
    <scope>NUCLEOTIDE SEQUENCE [LARGE SCALE GENOMIC DNA]</scope>
    <source>
        <strain evidence="3">CGMCC 1.11014</strain>
    </source>
</reference>
<feature type="transmembrane region" description="Helical" evidence="1">
    <location>
        <begin position="58"/>
        <end position="75"/>
    </location>
</feature>
<protein>
    <submittedName>
        <fullName evidence="2">Uncharacterized protein</fullName>
    </submittedName>
</protein>
<dbReference type="OrthoDB" id="8760040at2"/>
<evidence type="ECO:0000256" key="1">
    <source>
        <dbReference type="SAM" id="Phobius"/>
    </source>
</evidence>
<gene>
    <name evidence="2" type="ORF">SAMN05216552_1001355</name>
</gene>
<keyword evidence="1" id="KW-0472">Membrane</keyword>
<dbReference type="Proteomes" id="UP000199391">
    <property type="component" value="Unassembled WGS sequence"/>
</dbReference>
<feature type="transmembrane region" description="Helical" evidence="1">
    <location>
        <begin position="35"/>
        <end position="52"/>
    </location>
</feature>
<accession>A0A1I7F3T0</accession>